<comment type="caution">
    <text evidence="1">The sequence shown here is derived from an EMBL/GenBank/DDBJ whole genome shotgun (WGS) entry which is preliminary data.</text>
</comment>
<proteinExistence type="predicted"/>
<dbReference type="InterPro" id="IPR022025">
    <property type="entry name" value="Amidoligase_2"/>
</dbReference>
<organism evidence="1 2">
    <name type="scientific">Monilinia fructicola</name>
    <name type="common">Brown rot fungus</name>
    <name type="synonym">Ciboria fructicola</name>
    <dbReference type="NCBI Taxonomy" id="38448"/>
    <lineage>
        <taxon>Eukaryota</taxon>
        <taxon>Fungi</taxon>
        <taxon>Dikarya</taxon>
        <taxon>Ascomycota</taxon>
        <taxon>Pezizomycotina</taxon>
        <taxon>Leotiomycetes</taxon>
        <taxon>Helotiales</taxon>
        <taxon>Sclerotiniaceae</taxon>
        <taxon>Monilinia</taxon>
    </lineage>
</organism>
<dbReference type="EMBL" id="VICG01000007">
    <property type="protein sequence ID" value="KAA8570209.1"/>
    <property type="molecule type" value="Genomic_DNA"/>
</dbReference>
<evidence type="ECO:0000313" key="2">
    <source>
        <dbReference type="Proteomes" id="UP000322873"/>
    </source>
</evidence>
<dbReference type="Proteomes" id="UP000322873">
    <property type="component" value="Unassembled WGS sequence"/>
</dbReference>
<sequence>MVDGVEEYDWPDEWYDQFNTLRRNMAEFLTGSEYPAIADCDYDERSHDSNIKDLDLWIVSMDRTIRHGVSPDAPGYYLWPVEIKSPAYIYNEENKHKVRDVLRILDTSYRTRCDLSADVHVHIGNGQNGFDVRTVRNVMAFVWTFERQLASIHDPHYMAGTAFSQPLTTHSYLASVSRESRAMLAMESGDAEAAAAA</sequence>
<dbReference type="PANTHER" id="PTHR36847:SF1">
    <property type="entry name" value="AMIDOLIGASE ENZYME"/>
    <property type="match status" value="1"/>
</dbReference>
<name>A0A5M9JQB4_MONFR</name>
<dbReference type="PANTHER" id="PTHR36847">
    <property type="entry name" value="AMIDOLIGASE ENZYME"/>
    <property type="match status" value="1"/>
</dbReference>
<dbReference type="VEuPathDB" id="FungiDB:MFRU_005g03210"/>
<protein>
    <submittedName>
        <fullName evidence="1">Uncharacterized protein</fullName>
    </submittedName>
</protein>
<gene>
    <name evidence="1" type="ORF">EYC84_002527</name>
</gene>
<reference evidence="1 2" key="1">
    <citation type="submission" date="2019-06" db="EMBL/GenBank/DDBJ databases">
        <title>Genome Sequence of the Brown Rot Fungal Pathogen Monilinia fructicola.</title>
        <authorList>
            <person name="De Miccolis Angelini R.M."/>
            <person name="Landi L."/>
            <person name="Abate D."/>
            <person name="Pollastro S."/>
            <person name="Romanazzi G."/>
            <person name="Faretra F."/>
        </authorList>
    </citation>
    <scope>NUCLEOTIDE SEQUENCE [LARGE SCALE GENOMIC DNA]</scope>
    <source>
        <strain evidence="1 2">Mfrc123</strain>
    </source>
</reference>
<evidence type="ECO:0000313" key="1">
    <source>
        <dbReference type="EMBL" id="KAA8570209.1"/>
    </source>
</evidence>
<dbReference type="Pfam" id="PF12224">
    <property type="entry name" value="Amidoligase_2"/>
    <property type="match status" value="1"/>
</dbReference>
<accession>A0A5M9JQB4</accession>
<keyword evidence="2" id="KW-1185">Reference proteome</keyword>
<dbReference type="AlphaFoldDB" id="A0A5M9JQB4"/>